<evidence type="ECO:0000256" key="8">
    <source>
        <dbReference type="RuleBase" id="RU003355"/>
    </source>
</evidence>
<dbReference type="PANTHER" id="PTHR43806:SF11">
    <property type="entry name" value="CEREVISIN-RELATED"/>
    <property type="match status" value="1"/>
</dbReference>
<dbReference type="PIRSF" id="PIRSF037875">
    <property type="entry name" value="Peptidase_S8_lp"/>
    <property type="match status" value="1"/>
</dbReference>
<comment type="pathway">
    <text evidence="5">Antibiotic biosynthesis.</text>
</comment>
<feature type="active site" description="Charge relay system" evidence="6 7">
    <location>
        <position position="191"/>
    </location>
</feature>
<dbReference type="RefSeq" id="WP_017768983.1">
    <property type="nucleotide sequence ID" value="NZ_CECV01000005.1"/>
</dbReference>
<dbReference type="InterPro" id="IPR023827">
    <property type="entry name" value="Peptidase_S8_Asp-AS"/>
</dbReference>
<evidence type="ECO:0000256" key="6">
    <source>
        <dbReference type="PIRSR" id="PIRSR037875-50"/>
    </source>
</evidence>
<sequence>MKKRNLVLNIFLSSIILSFNNLPMQVKANENADVRYNILLKNPESVDDIEMNFEKQGIKVTDKIPEINFLTVSTNKSIDEIRELNDSYIEEIVANNTLTVKPNITYLYGENVYTNNSFDFWSNQWDMQKSISTGTKFRHKSTGKATIGVIDSGITYDNPQIYSNIISVKNFTADLDTGVVDEQNIIDKTGHATSVVGQISSNGEYKGIAPGMKIRMYRVFDEGNAQDQWILKAIIQAAKDDVDVINLSLGEYLLENSTDEDDNTALVNIYQRAINYAYNQGSVVVASVGDEGIDLDNQAELKDYLGSLNGKDYKQVDGFVRDIPAELDNIVTVGSVDDDDYISSFSNRGSSVDIYATGGGTKALAEVGYENWVSKKLYEKDWVIVPTLEGKFTYAYGTSIATPKVSAALGLIIEKYNLKDQPDEAIKILYDNSWLSKDDNNQEIRSLNITNFVQ</sequence>
<feature type="active site" description="Charge relay system" evidence="6 7">
    <location>
        <position position="399"/>
    </location>
</feature>
<dbReference type="Pfam" id="PF00082">
    <property type="entry name" value="Peptidase_S8"/>
    <property type="match status" value="1"/>
</dbReference>
<dbReference type="InterPro" id="IPR008357">
    <property type="entry name" value="Lanit_process"/>
</dbReference>
<feature type="domain" description="Peptidase S8/S53" evidence="9">
    <location>
        <begin position="145"/>
        <end position="424"/>
    </location>
</feature>
<dbReference type="InterPro" id="IPR023828">
    <property type="entry name" value="Peptidase_S8_Ser-AS"/>
</dbReference>
<dbReference type="PRINTS" id="PR00723">
    <property type="entry name" value="SUBTILISIN"/>
</dbReference>
<dbReference type="PANTHER" id="PTHR43806">
    <property type="entry name" value="PEPTIDASE S8"/>
    <property type="match status" value="1"/>
</dbReference>
<evidence type="ECO:0000313" key="10">
    <source>
        <dbReference type="EMBL" id="QOE27598.1"/>
    </source>
</evidence>
<evidence type="ECO:0000256" key="5">
    <source>
        <dbReference type="PIRNR" id="PIRNR037875"/>
    </source>
</evidence>
<keyword evidence="5" id="KW-0865">Zymogen</keyword>
<evidence type="ECO:0000256" key="2">
    <source>
        <dbReference type="ARBA" id="ARBA00022670"/>
    </source>
</evidence>
<dbReference type="GO" id="GO:0006508">
    <property type="term" value="P:proteolysis"/>
    <property type="evidence" value="ECO:0007669"/>
    <property type="project" value="UniProtKB-KW"/>
</dbReference>
<dbReference type="PRINTS" id="PR01779">
    <property type="entry name" value="LANTIPROCESS"/>
</dbReference>
<name>A0AB37G004_STRSU</name>
<dbReference type="PROSITE" id="PS00136">
    <property type="entry name" value="SUBTILASE_ASP"/>
    <property type="match status" value="1"/>
</dbReference>
<dbReference type="SUPFAM" id="SSF52743">
    <property type="entry name" value="Subtilisin-like"/>
    <property type="match status" value="1"/>
</dbReference>
<evidence type="ECO:0000256" key="4">
    <source>
        <dbReference type="ARBA" id="ARBA00022825"/>
    </source>
</evidence>
<evidence type="ECO:0000313" key="11">
    <source>
        <dbReference type="Proteomes" id="UP000516797"/>
    </source>
</evidence>
<dbReference type="CDD" id="cd07482">
    <property type="entry name" value="Peptidases_S8_Lantibiotic_specific_protease"/>
    <property type="match status" value="1"/>
</dbReference>
<dbReference type="InterPro" id="IPR050131">
    <property type="entry name" value="Peptidase_S8_subtilisin-like"/>
</dbReference>
<dbReference type="PROSITE" id="PS00138">
    <property type="entry name" value="SUBTILASE_SER"/>
    <property type="match status" value="1"/>
</dbReference>
<dbReference type="Proteomes" id="UP000516797">
    <property type="component" value="Chromosome"/>
</dbReference>
<keyword evidence="5" id="KW-0732">Signal</keyword>
<dbReference type="PROSITE" id="PS51892">
    <property type="entry name" value="SUBTILASE"/>
    <property type="match status" value="1"/>
</dbReference>
<comment type="similarity">
    <text evidence="1 5 7 8">Belongs to the peptidase S8 family.</text>
</comment>
<dbReference type="EMBL" id="CP058741">
    <property type="protein sequence ID" value="QOE27598.1"/>
    <property type="molecule type" value="Genomic_DNA"/>
</dbReference>
<dbReference type="InterPro" id="IPR000209">
    <property type="entry name" value="Peptidase_S8/S53_dom"/>
</dbReference>
<evidence type="ECO:0000256" key="1">
    <source>
        <dbReference type="ARBA" id="ARBA00011073"/>
    </source>
</evidence>
<feature type="active site" description="Charge relay system" evidence="6 7">
    <location>
        <position position="151"/>
    </location>
</feature>
<evidence type="ECO:0000256" key="3">
    <source>
        <dbReference type="ARBA" id="ARBA00022801"/>
    </source>
</evidence>
<dbReference type="InterPro" id="IPR015500">
    <property type="entry name" value="Peptidase_S8_subtilisin-rel"/>
</dbReference>
<protein>
    <recommendedName>
        <fullName evidence="5">Leader peptide-processing serine protease</fullName>
        <ecNumber evidence="5">3.4.21.-</ecNumber>
    </recommendedName>
</protein>
<keyword evidence="4 5" id="KW-0720">Serine protease</keyword>
<dbReference type="InterPro" id="IPR036852">
    <property type="entry name" value="Peptidase_S8/S53_dom_sf"/>
</dbReference>
<keyword evidence="2 5" id="KW-0645">Protease</keyword>
<dbReference type="AlphaFoldDB" id="A0AB37G004"/>
<accession>A0AB37G004</accession>
<dbReference type="EC" id="3.4.21.-" evidence="5"/>
<evidence type="ECO:0000256" key="7">
    <source>
        <dbReference type="PROSITE-ProRule" id="PRU01240"/>
    </source>
</evidence>
<proteinExistence type="inferred from homology"/>
<evidence type="ECO:0000259" key="9">
    <source>
        <dbReference type="Pfam" id="PF00082"/>
    </source>
</evidence>
<organism evidence="10 11">
    <name type="scientific">Streptococcus suis</name>
    <dbReference type="NCBI Taxonomy" id="1307"/>
    <lineage>
        <taxon>Bacteria</taxon>
        <taxon>Bacillati</taxon>
        <taxon>Bacillota</taxon>
        <taxon>Bacilli</taxon>
        <taxon>Lactobacillales</taxon>
        <taxon>Streptococcaceae</taxon>
        <taxon>Streptococcus</taxon>
    </lineage>
</organism>
<dbReference type="Gene3D" id="3.40.50.200">
    <property type="entry name" value="Peptidase S8/S53 domain"/>
    <property type="match status" value="1"/>
</dbReference>
<gene>
    <name evidence="10" type="ORF">SSU1300283_00267</name>
</gene>
<reference evidence="10 11" key="1">
    <citation type="submission" date="2020-07" db="EMBL/GenBank/DDBJ databases">
        <title>Complete genome sequences of Streptococcus suis pig pathogenic strain 10, 13-00283-02 and 16085/3b.</title>
        <authorList>
            <person name="Bunk B."/>
            <person name="Jakobczak B."/>
            <person name="Florian V."/>
            <person name="Dittmar D."/>
            <person name="Maeder U."/>
            <person name="Jarek M."/>
            <person name="Baums C.G."/>
            <person name="Haeussler S."/>
            <person name="Voelker U."/>
            <person name="Michalik S."/>
        </authorList>
    </citation>
    <scope>NUCLEOTIDE SEQUENCE [LARGE SCALE GENOMIC DNA]</scope>
    <source>
        <strain evidence="10 11">13-00283-02</strain>
    </source>
</reference>
<keyword evidence="3 5" id="KW-0378">Hydrolase</keyword>
<dbReference type="GO" id="GO:0004252">
    <property type="term" value="F:serine-type endopeptidase activity"/>
    <property type="evidence" value="ECO:0007669"/>
    <property type="project" value="UniProtKB-UniRule"/>
</dbReference>